<evidence type="ECO:0000256" key="5">
    <source>
        <dbReference type="ARBA" id="ARBA00015611"/>
    </source>
</evidence>
<dbReference type="Gene3D" id="1.10.390.10">
    <property type="entry name" value="Neutral Protease Domain 2"/>
    <property type="match status" value="1"/>
</dbReference>
<name>A0AAU7TG31_9ACTN</name>
<dbReference type="InterPro" id="IPR050344">
    <property type="entry name" value="Peptidase_M1_aminopeptidases"/>
</dbReference>
<evidence type="ECO:0000259" key="14">
    <source>
        <dbReference type="Pfam" id="PF01433"/>
    </source>
</evidence>
<dbReference type="GO" id="GO:0005737">
    <property type="term" value="C:cytoplasm"/>
    <property type="evidence" value="ECO:0007669"/>
    <property type="project" value="TreeGrafter"/>
</dbReference>
<dbReference type="PANTHER" id="PTHR11533">
    <property type="entry name" value="PROTEASE M1 ZINC METALLOPROTEASE"/>
    <property type="match status" value="1"/>
</dbReference>
<dbReference type="CDD" id="cd09602">
    <property type="entry name" value="M1_APN"/>
    <property type="match status" value="1"/>
</dbReference>
<evidence type="ECO:0000259" key="16">
    <source>
        <dbReference type="Pfam" id="PF17900"/>
    </source>
</evidence>
<dbReference type="RefSeq" id="WP_350278576.1">
    <property type="nucleotide sequence ID" value="NZ_CP158165.1"/>
</dbReference>
<evidence type="ECO:0000256" key="13">
    <source>
        <dbReference type="ARBA" id="ARBA00031533"/>
    </source>
</evidence>
<evidence type="ECO:0000256" key="12">
    <source>
        <dbReference type="ARBA" id="ARBA00029811"/>
    </source>
</evidence>
<evidence type="ECO:0000256" key="7">
    <source>
        <dbReference type="ARBA" id="ARBA00022670"/>
    </source>
</evidence>
<accession>A0AAU7TG31</accession>
<keyword evidence="11" id="KW-0482">Metalloprotease</keyword>
<gene>
    <name evidence="17" type="primary">pepN</name>
    <name evidence="17" type="ORF">ABN611_04950</name>
</gene>
<evidence type="ECO:0000256" key="3">
    <source>
        <dbReference type="ARBA" id="ARBA00010136"/>
    </source>
</evidence>
<dbReference type="InterPro" id="IPR014782">
    <property type="entry name" value="Peptidase_M1_dom"/>
</dbReference>
<dbReference type="SUPFAM" id="SSF63737">
    <property type="entry name" value="Leukotriene A4 hydrolase N-terminal domain"/>
    <property type="match status" value="1"/>
</dbReference>
<dbReference type="SUPFAM" id="SSF55486">
    <property type="entry name" value="Metalloproteases ('zincins'), catalytic domain"/>
    <property type="match status" value="1"/>
</dbReference>
<dbReference type="NCBIfam" id="TIGR02412">
    <property type="entry name" value="pepN_strep_liv"/>
    <property type="match status" value="1"/>
</dbReference>
<comment type="similarity">
    <text evidence="3">Belongs to the peptidase M1 family.</text>
</comment>
<reference evidence="17" key="1">
    <citation type="submission" date="2024-06" db="EMBL/GenBank/DDBJ databases">
        <title>Kribbella sp. strain HUAS MG21 genome sequences.</title>
        <authorList>
            <person name="Mo P."/>
        </authorList>
    </citation>
    <scope>NUCLEOTIDE SEQUENCE</scope>
    <source>
        <strain evidence="17">HUAS MG21</strain>
    </source>
</reference>
<dbReference type="GO" id="GO:0008270">
    <property type="term" value="F:zinc ion binding"/>
    <property type="evidence" value="ECO:0007669"/>
    <property type="project" value="InterPro"/>
</dbReference>
<dbReference type="GO" id="GO:0005615">
    <property type="term" value="C:extracellular space"/>
    <property type="evidence" value="ECO:0007669"/>
    <property type="project" value="TreeGrafter"/>
</dbReference>
<evidence type="ECO:0000256" key="8">
    <source>
        <dbReference type="ARBA" id="ARBA00022723"/>
    </source>
</evidence>
<dbReference type="EMBL" id="CP158165">
    <property type="protein sequence ID" value="XBV25768.1"/>
    <property type="molecule type" value="Genomic_DNA"/>
</dbReference>
<evidence type="ECO:0000256" key="2">
    <source>
        <dbReference type="ARBA" id="ARBA00001947"/>
    </source>
</evidence>
<dbReference type="GO" id="GO:0006508">
    <property type="term" value="P:proteolysis"/>
    <property type="evidence" value="ECO:0007669"/>
    <property type="project" value="UniProtKB-KW"/>
</dbReference>
<feature type="domain" description="Aminopeptidase N-like N-terminal" evidence="16">
    <location>
        <begin position="124"/>
        <end position="179"/>
    </location>
</feature>
<dbReference type="InterPro" id="IPR012778">
    <property type="entry name" value="Pept_M1_aminopeptidase"/>
</dbReference>
<dbReference type="Pfam" id="PF01433">
    <property type="entry name" value="Peptidase_M1"/>
    <property type="match status" value="1"/>
</dbReference>
<dbReference type="EC" id="3.4.11.2" evidence="4"/>
<keyword evidence="8" id="KW-0479">Metal-binding</keyword>
<dbReference type="GO" id="GO:0016020">
    <property type="term" value="C:membrane"/>
    <property type="evidence" value="ECO:0007669"/>
    <property type="project" value="TreeGrafter"/>
</dbReference>
<evidence type="ECO:0000256" key="1">
    <source>
        <dbReference type="ARBA" id="ARBA00000098"/>
    </source>
</evidence>
<dbReference type="Pfam" id="PF17900">
    <property type="entry name" value="Peptidase_M1_N"/>
    <property type="match status" value="1"/>
</dbReference>
<dbReference type="GO" id="GO:0070006">
    <property type="term" value="F:metalloaminopeptidase activity"/>
    <property type="evidence" value="ECO:0007669"/>
    <property type="project" value="TreeGrafter"/>
</dbReference>
<dbReference type="GO" id="GO:0042277">
    <property type="term" value="F:peptide binding"/>
    <property type="evidence" value="ECO:0007669"/>
    <property type="project" value="TreeGrafter"/>
</dbReference>
<evidence type="ECO:0000256" key="6">
    <source>
        <dbReference type="ARBA" id="ARBA00022438"/>
    </source>
</evidence>
<feature type="domain" description="ERAP1-like C-terminal" evidence="15">
    <location>
        <begin position="508"/>
        <end position="808"/>
    </location>
</feature>
<organism evidence="17">
    <name type="scientific">Kribbella sp. HUAS MG21</name>
    <dbReference type="NCBI Taxonomy" id="3160966"/>
    <lineage>
        <taxon>Bacteria</taxon>
        <taxon>Bacillati</taxon>
        <taxon>Actinomycetota</taxon>
        <taxon>Actinomycetes</taxon>
        <taxon>Propionibacteriales</taxon>
        <taxon>Kribbellaceae</taxon>
        <taxon>Kribbella</taxon>
    </lineage>
</organism>
<evidence type="ECO:0000256" key="10">
    <source>
        <dbReference type="ARBA" id="ARBA00022833"/>
    </source>
</evidence>
<dbReference type="Gene3D" id="2.60.40.1730">
    <property type="entry name" value="tricorn interacting facor f3 domain"/>
    <property type="match status" value="1"/>
</dbReference>
<evidence type="ECO:0000256" key="9">
    <source>
        <dbReference type="ARBA" id="ARBA00022801"/>
    </source>
</evidence>
<dbReference type="InterPro" id="IPR042097">
    <property type="entry name" value="Aminopeptidase_N-like_N_sf"/>
</dbReference>
<feature type="domain" description="Peptidase M1 membrane alanine aminopeptidase" evidence="14">
    <location>
        <begin position="220"/>
        <end position="432"/>
    </location>
</feature>
<dbReference type="GO" id="GO:0016285">
    <property type="term" value="F:alanyl aminopeptidase activity"/>
    <property type="evidence" value="ECO:0007669"/>
    <property type="project" value="UniProtKB-EC"/>
</dbReference>
<dbReference type="InterPro" id="IPR001930">
    <property type="entry name" value="Peptidase_M1"/>
</dbReference>
<sequence length="819" mass="89540">MRALTPEEARQRAADLALRSYEIAFDLTGDGDTFVTTSRIRFAATSSTSWVDVKPERLIAVELNGQSLDIGALDGGRFPLTGLQAENDLVVTAELKYSTDGEGLVRSVDAADGRVYTYGMSSLESAPRYFPCFDQPDLKAPYTVTVKCPEDWVVLGNGAATRTAPGEWTLAETKPLSTYFVTLVAGPYHQVRGEHDGIPLGLACRQSLKEHLDADDLFRTTREAFDEYHRLFRQRYPFGEYWQVFVPDFNLGAMENPGCVTFTDGLLFRGRATEAERSTRARIVVHEMAHMWFGDLVTMKWWNDMWLNESFAEYMAHRVSEDATSYGGNWTDFAFVRKWWGLQTDQSSSTHPVAPDSLKDARQSLDDFDGISYAKGAAVLKQLAKYLGDDVFLKGVNAHLDAHEYGNADLPEFIAKLTAAGAPDLDSWSDQWLRTAGLDTITVERTDTGVVVRRSSPDGSRRLHKLSVGVYDADESATLVDVVLAQDSVEVVPGDDKPLVGADAGGVVVPDAADDTWAKIRLDAESLGNLPAVLPAITDGTTRAVIWNSVRDAVADAEFDPRQALELFAAALPGEDSDIAVGSLVRWLEDRVVGRYLDYEAARGPVAEALRDKLAATTPGSSLQLVTARGLIATSDDGDLLKSWFDGSPEGLQLDADLRWALVLRLVRLGAFGATEIDAELDRDKSTEGVNHAARCRAALPDGKEAAWARIMTDPSIGVQELLAAAEGFWHPAQAAATAPYVERFFTDIRGTAEIRSGMVVGLTAQRMAPRYAIDEALIAPAEALIADASVNSAVRRQTANFLDDLRRAIAVRRTFSGR</sequence>
<evidence type="ECO:0000313" key="17">
    <source>
        <dbReference type="EMBL" id="XBV25768.1"/>
    </source>
</evidence>
<dbReference type="Pfam" id="PF11838">
    <property type="entry name" value="ERAP1_C"/>
    <property type="match status" value="1"/>
</dbReference>
<keyword evidence="9 17" id="KW-0378">Hydrolase</keyword>
<dbReference type="GO" id="GO:0043171">
    <property type="term" value="P:peptide catabolic process"/>
    <property type="evidence" value="ECO:0007669"/>
    <property type="project" value="TreeGrafter"/>
</dbReference>
<evidence type="ECO:0000256" key="11">
    <source>
        <dbReference type="ARBA" id="ARBA00023049"/>
    </source>
</evidence>
<dbReference type="PRINTS" id="PR00756">
    <property type="entry name" value="ALADIPTASE"/>
</dbReference>
<keyword evidence="10" id="KW-0862">Zinc</keyword>
<evidence type="ECO:0000256" key="4">
    <source>
        <dbReference type="ARBA" id="ARBA00012564"/>
    </source>
</evidence>
<evidence type="ECO:0000259" key="15">
    <source>
        <dbReference type="Pfam" id="PF11838"/>
    </source>
</evidence>
<dbReference type="PANTHER" id="PTHR11533:SF174">
    <property type="entry name" value="PUROMYCIN-SENSITIVE AMINOPEPTIDASE-RELATED"/>
    <property type="match status" value="1"/>
</dbReference>
<keyword evidence="6 17" id="KW-0031">Aminopeptidase</keyword>
<keyword evidence="7" id="KW-0645">Protease</keyword>
<dbReference type="AlphaFoldDB" id="A0AAU7TG31"/>
<comment type="cofactor">
    <cofactor evidence="2">
        <name>Zn(2+)</name>
        <dbReference type="ChEBI" id="CHEBI:29105"/>
    </cofactor>
</comment>
<dbReference type="InterPro" id="IPR024571">
    <property type="entry name" value="ERAP1-like_C_dom"/>
</dbReference>
<comment type="catalytic activity">
    <reaction evidence="1">
        <text>Release of an N-terminal amino acid, Xaa-|-Yaa- from a peptide, amide or arylamide. Xaa is preferably Ala, but may be most amino acids including Pro (slow action). When a terminal hydrophobic residue is followed by a prolyl residue, the two may be released as an intact Xaa-Pro dipeptide.</text>
        <dbReference type="EC" id="3.4.11.2"/>
    </reaction>
</comment>
<dbReference type="InterPro" id="IPR027268">
    <property type="entry name" value="Peptidase_M4/M1_CTD_sf"/>
</dbReference>
<proteinExistence type="inferred from homology"/>
<protein>
    <recommendedName>
        <fullName evidence="5">Aminopeptidase N</fullName>
        <ecNumber evidence="4">3.4.11.2</ecNumber>
    </recommendedName>
    <alternativeName>
        <fullName evidence="12">Alanine aminopeptidase</fullName>
    </alternativeName>
    <alternativeName>
        <fullName evidence="13">Lysyl aminopeptidase</fullName>
    </alternativeName>
</protein>
<dbReference type="InterPro" id="IPR045357">
    <property type="entry name" value="Aminopeptidase_N-like_N"/>
</dbReference>